<sequence>MRPGVPSGPDIGGISNNRRLSNTSCSDNRNLENMPSVSTVQGLKPERISDIKFAISGLILSVLNCAFNIVLLIGAITTGISYIDYSRNIFSVNGDGSYFGTSVPSLSSHICLLFKAIVWLRKNVWSAKIQESLADHIKALKPQIIFYLLAVTDFYMSFLFNVQLLYSYLKYQDEQMEAVQALAKQSVMKRKFSGYNSYVIGDIATRQTKFLIQSDA</sequence>
<dbReference type="VEuPathDB" id="VectorBase:GAUT000498"/>
<accession>A0A1A9UD46</accession>
<dbReference type="AlphaFoldDB" id="A0A1A9UD46"/>
<feature type="transmembrane region" description="Helical" evidence="2">
    <location>
        <begin position="53"/>
        <end position="83"/>
    </location>
</feature>
<keyword evidence="2" id="KW-0812">Transmembrane</keyword>
<feature type="region of interest" description="Disordered" evidence="1">
    <location>
        <begin position="1"/>
        <end position="20"/>
    </location>
</feature>
<dbReference type="Proteomes" id="UP000078200">
    <property type="component" value="Unassembled WGS sequence"/>
</dbReference>
<keyword evidence="2" id="KW-0472">Membrane</keyword>
<keyword evidence="2" id="KW-1133">Transmembrane helix</keyword>
<proteinExistence type="predicted"/>
<feature type="transmembrane region" description="Helical" evidence="2">
    <location>
        <begin position="144"/>
        <end position="166"/>
    </location>
</feature>
<keyword evidence="4" id="KW-1185">Reference proteome</keyword>
<evidence type="ECO:0000256" key="2">
    <source>
        <dbReference type="SAM" id="Phobius"/>
    </source>
</evidence>
<organism evidence="3 4">
    <name type="scientific">Glossina austeni</name>
    <name type="common">Savannah tsetse fly</name>
    <dbReference type="NCBI Taxonomy" id="7395"/>
    <lineage>
        <taxon>Eukaryota</taxon>
        <taxon>Metazoa</taxon>
        <taxon>Ecdysozoa</taxon>
        <taxon>Arthropoda</taxon>
        <taxon>Hexapoda</taxon>
        <taxon>Insecta</taxon>
        <taxon>Pterygota</taxon>
        <taxon>Neoptera</taxon>
        <taxon>Endopterygota</taxon>
        <taxon>Diptera</taxon>
        <taxon>Brachycera</taxon>
        <taxon>Muscomorpha</taxon>
        <taxon>Hippoboscoidea</taxon>
        <taxon>Glossinidae</taxon>
        <taxon>Glossina</taxon>
    </lineage>
</organism>
<feature type="transmembrane region" description="Helical" evidence="2">
    <location>
        <begin position="103"/>
        <end position="120"/>
    </location>
</feature>
<reference evidence="3" key="1">
    <citation type="submission" date="2020-05" db="UniProtKB">
        <authorList>
            <consortium name="EnsemblMetazoa"/>
        </authorList>
    </citation>
    <scope>IDENTIFICATION</scope>
    <source>
        <strain evidence="3">TTRI</strain>
    </source>
</reference>
<evidence type="ECO:0000313" key="3">
    <source>
        <dbReference type="EnsemblMetazoa" id="GAUT000498-PA"/>
    </source>
</evidence>
<evidence type="ECO:0000256" key="1">
    <source>
        <dbReference type="SAM" id="MobiDB-lite"/>
    </source>
</evidence>
<name>A0A1A9UD46_GLOAU</name>
<protein>
    <submittedName>
        <fullName evidence="3">Uncharacterized protein</fullName>
    </submittedName>
</protein>
<evidence type="ECO:0000313" key="4">
    <source>
        <dbReference type="Proteomes" id="UP000078200"/>
    </source>
</evidence>
<dbReference type="EnsemblMetazoa" id="GAUT000498-RA">
    <property type="protein sequence ID" value="GAUT000498-PA"/>
    <property type="gene ID" value="GAUT000498"/>
</dbReference>